<dbReference type="GO" id="GO:0006046">
    <property type="term" value="P:N-acetylglucosamine catabolic process"/>
    <property type="evidence" value="ECO:0007669"/>
    <property type="project" value="TreeGrafter"/>
</dbReference>
<dbReference type="InterPro" id="IPR006680">
    <property type="entry name" value="Amidohydro-rel"/>
</dbReference>
<feature type="binding site" evidence="8">
    <location>
        <position position="141"/>
    </location>
    <ligand>
        <name>Zn(2+)</name>
        <dbReference type="ChEBI" id="CHEBI:29105"/>
    </ligand>
</feature>
<evidence type="ECO:0000256" key="4">
    <source>
        <dbReference type="ARBA" id="ARBA00023277"/>
    </source>
</evidence>
<evidence type="ECO:0000256" key="2">
    <source>
        <dbReference type="ARBA" id="ARBA00022723"/>
    </source>
</evidence>
<evidence type="ECO:0000256" key="8">
    <source>
        <dbReference type="PIRSR" id="PIRSR038994-3"/>
    </source>
</evidence>
<comment type="cofactor">
    <cofactor evidence="8">
        <name>a divalent metal cation</name>
        <dbReference type="ChEBI" id="CHEBI:60240"/>
    </cofactor>
    <text evidence="8">Binds 1 divalent metal cation per subunit.</text>
</comment>
<name>A0A401UY17_9CELL</name>
<feature type="domain" description="Amidohydrolase-related" evidence="9">
    <location>
        <begin position="65"/>
        <end position="424"/>
    </location>
</feature>
<dbReference type="PANTHER" id="PTHR11113">
    <property type="entry name" value="N-ACETYLGLUCOSAMINE-6-PHOSPHATE DEACETYLASE"/>
    <property type="match status" value="1"/>
</dbReference>
<proteinExistence type="inferred from homology"/>
<evidence type="ECO:0000256" key="1">
    <source>
        <dbReference type="ARBA" id="ARBA00010716"/>
    </source>
</evidence>
<keyword evidence="3 5" id="KW-0378">Hydrolase</keyword>
<comment type="similarity">
    <text evidence="1 5">Belongs to the metallo-dependent hydrolases superfamily. NagA family.</text>
</comment>
<comment type="caution">
    <text evidence="10">The sequence shown here is derived from an EMBL/GenBank/DDBJ whole genome shotgun (WGS) entry which is preliminary data.</text>
</comment>
<dbReference type="PANTHER" id="PTHR11113:SF14">
    <property type="entry name" value="N-ACETYLGLUCOSAMINE-6-PHOSPHATE DEACETYLASE"/>
    <property type="match status" value="1"/>
</dbReference>
<evidence type="ECO:0000313" key="10">
    <source>
        <dbReference type="EMBL" id="GCD19535.1"/>
    </source>
</evidence>
<dbReference type="RefSeq" id="WP_200829651.1">
    <property type="nucleotide sequence ID" value="NZ_BHYL01000074.1"/>
</dbReference>
<dbReference type="InterPro" id="IPR011059">
    <property type="entry name" value="Metal-dep_hydrolase_composite"/>
</dbReference>
<feature type="binding site" evidence="7">
    <location>
        <position position="152"/>
    </location>
    <ligand>
        <name>substrate</name>
    </ligand>
</feature>
<feature type="binding site" evidence="7">
    <location>
        <position position="262"/>
    </location>
    <ligand>
        <name>substrate</name>
    </ligand>
</feature>
<evidence type="ECO:0000256" key="6">
    <source>
        <dbReference type="PIRSR" id="PIRSR038994-1"/>
    </source>
</evidence>
<dbReference type="Gene3D" id="2.30.40.10">
    <property type="entry name" value="Urease, subunit C, domain 1"/>
    <property type="match status" value="1"/>
</dbReference>
<dbReference type="Proteomes" id="UP000288246">
    <property type="component" value="Unassembled WGS sequence"/>
</dbReference>
<dbReference type="GO" id="GO:0008448">
    <property type="term" value="F:N-acetylglucosamine-6-phosphate deacetylase activity"/>
    <property type="evidence" value="ECO:0007669"/>
    <property type="project" value="InterPro"/>
</dbReference>
<evidence type="ECO:0000256" key="3">
    <source>
        <dbReference type="ARBA" id="ARBA00022801"/>
    </source>
</evidence>
<feature type="binding site" evidence="7">
    <location>
        <begin position="254"/>
        <end position="255"/>
    </location>
    <ligand>
        <name>substrate</name>
    </ligand>
</feature>
<reference evidence="10 11" key="1">
    <citation type="submission" date="2018-11" db="EMBL/GenBank/DDBJ databases">
        <title>Draft genome sequence of Cellulomonas takizawaensis strain TKZ-21.</title>
        <authorList>
            <person name="Yamamura H."/>
            <person name="Hayashi T."/>
            <person name="Hamada M."/>
            <person name="Serisawa Y."/>
            <person name="Matsuyama K."/>
            <person name="Nakagawa Y."/>
            <person name="Otoguro M."/>
            <person name="Yanagida F."/>
            <person name="Hayakawa M."/>
        </authorList>
    </citation>
    <scope>NUCLEOTIDE SEQUENCE [LARGE SCALE GENOMIC DNA]</scope>
    <source>
        <strain evidence="10 11">TKZ-21</strain>
    </source>
</reference>
<dbReference type="PIRSF" id="PIRSF038994">
    <property type="entry name" value="NagA"/>
    <property type="match status" value="1"/>
</dbReference>
<evidence type="ECO:0000259" key="9">
    <source>
        <dbReference type="Pfam" id="PF01979"/>
    </source>
</evidence>
<evidence type="ECO:0000256" key="5">
    <source>
        <dbReference type="PIRNR" id="PIRNR038994"/>
    </source>
</evidence>
<dbReference type="InterPro" id="IPR003764">
    <property type="entry name" value="GlcNAc_6-P_deAcase"/>
</dbReference>
<dbReference type="GO" id="GO:0046872">
    <property type="term" value="F:metal ion binding"/>
    <property type="evidence" value="ECO:0007669"/>
    <property type="project" value="UniProtKB-KW"/>
</dbReference>
<dbReference type="SUPFAM" id="SSF51556">
    <property type="entry name" value="Metallo-dependent hydrolases"/>
    <property type="match status" value="1"/>
</dbReference>
<sequence length="426" mass="42468">MSVDSSHDPAGPTGSAPLVLRGRVVTPARVLDDGVVVVEGASIAWVGPADRVPAPWRVPGEAVGTLLPGLVDVHCHGGGGASFPDAADVETARTAAHEHLRHGTTSLVASLVTAPRDVLLARTAVLADLADAGDVVGIHLEGPFLSTDRCGAQNPDDMRPGDAALVAEVAAAARGHLVTMTVAPEVPGVADGSGTADARADVLAALVDAGALPSVGHTDASAAQVDVAVDRAFDLLASAPAARSGRLTATHLFNGMRPLHHRDPGPIAACLAAAARGELVVELVADGTHLADDTVRAVLDLVGPGSVALVTDAMAAAGMPDGDYRLGPMAVRVADGVARIVEADGSTPPGGGAIAGGVAHLLDVVRNVVAAGVPLEDAVLAAATTPADVLGRRDLGALVAGRRADVVVVDDALAPVRVMRAGAWVA</sequence>
<evidence type="ECO:0000256" key="7">
    <source>
        <dbReference type="PIRSR" id="PIRSR038994-2"/>
    </source>
</evidence>
<evidence type="ECO:0000313" key="11">
    <source>
        <dbReference type="Proteomes" id="UP000288246"/>
    </source>
</evidence>
<dbReference type="Pfam" id="PF01979">
    <property type="entry name" value="Amidohydro_1"/>
    <property type="match status" value="1"/>
</dbReference>
<gene>
    <name evidence="10" type="ORF">CTKZ_10970</name>
</gene>
<feature type="binding site" evidence="8">
    <location>
        <position position="251"/>
    </location>
    <ligand>
        <name>Zn(2+)</name>
        <dbReference type="ChEBI" id="CHEBI:29105"/>
    </ligand>
</feature>
<dbReference type="Gene3D" id="3.20.20.140">
    <property type="entry name" value="Metal-dependent hydrolases"/>
    <property type="match status" value="1"/>
</dbReference>
<feature type="active site" description="Proton donor/acceptor" evidence="6">
    <location>
        <position position="312"/>
    </location>
</feature>
<feature type="binding site" evidence="7">
    <location>
        <position position="289"/>
    </location>
    <ligand>
        <name>substrate</name>
    </ligand>
</feature>
<organism evidence="10 11">
    <name type="scientific">Cellulomonas algicola</name>
    <dbReference type="NCBI Taxonomy" id="2071633"/>
    <lineage>
        <taxon>Bacteria</taxon>
        <taxon>Bacillati</taxon>
        <taxon>Actinomycetota</taxon>
        <taxon>Actinomycetes</taxon>
        <taxon>Micrococcales</taxon>
        <taxon>Cellulomonadaceae</taxon>
        <taxon>Cellulomonas</taxon>
    </lineage>
</organism>
<keyword evidence="2 8" id="KW-0479">Metal-binding</keyword>
<feature type="binding site" evidence="8">
    <location>
        <position position="217"/>
    </location>
    <ligand>
        <name>Zn(2+)</name>
        <dbReference type="ChEBI" id="CHEBI:29105"/>
    </ligand>
</feature>
<dbReference type="EMBL" id="BHYL01000074">
    <property type="protein sequence ID" value="GCD19535.1"/>
    <property type="molecule type" value="Genomic_DNA"/>
</dbReference>
<accession>A0A401UY17</accession>
<keyword evidence="11" id="KW-1185">Reference proteome</keyword>
<protein>
    <submittedName>
        <fullName evidence="10">N-acetylglucosamine-6-phosphate deacetylase</fullName>
    </submittedName>
</protein>
<dbReference type="InterPro" id="IPR032466">
    <property type="entry name" value="Metal_Hydrolase"/>
</dbReference>
<feature type="binding site" evidence="7">
    <location>
        <begin position="354"/>
        <end position="356"/>
    </location>
    <ligand>
        <name>substrate</name>
    </ligand>
</feature>
<keyword evidence="4 5" id="KW-0119">Carbohydrate metabolism</keyword>
<dbReference type="SUPFAM" id="SSF51338">
    <property type="entry name" value="Composite domain of metallo-dependent hydrolases"/>
    <property type="match status" value="1"/>
</dbReference>
<dbReference type="AlphaFoldDB" id="A0A401UY17"/>